<dbReference type="PANTHER" id="PTHR30469:SF33">
    <property type="entry name" value="SLR1207 PROTEIN"/>
    <property type="match status" value="1"/>
</dbReference>
<dbReference type="InterPro" id="IPR058625">
    <property type="entry name" value="MdtA-like_BSH"/>
</dbReference>
<keyword evidence="6" id="KW-1185">Reference proteome</keyword>
<dbReference type="GO" id="GO:1990281">
    <property type="term" value="C:efflux pump complex"/>
    <property type="evidence" value="ECO:0007669"/>
    <property type="project" value="TreeGrafter"/>
</dbReference>
<dbReference type="Gene3D" id="2.40.50.100">
    <property type="match status" value="1"/>
</dbReference>
<dbReference type="Gene3D" id="2.40.30.170">
    <property type="match status" value="1"/>
</dbReference>
<feature type="region of interest" description="Disordered" evidence="1">
    <location>
        <begin position="402"/>
        <end position="441"/>
    </location>
</feature>
<evidence type="ECO:0000256" key="1">
    <source>
        <dbReference type="SAM" id="MobiDB-lite"/>
    </source>
</evidence>
<dbReference type="Pfam" id="PF25917">
    <property type="entry name" value="BSH_RND"/>
    <property type="match status" value="1"/>
</dbReference>
<dbReference type="Proteomes" id="UP000313849">
    <property type="component" value="Unassembled WGS sequence"/>
</dbReference>
<feature type="compositionally biased region" description="Low complexity" evidence="1">
    <location>
        <begin position="402"/>
        <end position="415"/>
    </location>
</feature>
<dbReference type="Gene3D" id="2.40.420.20">
    <property type="match status" value="1"/>
</dbReference>
<feature type="domain" description="YknX-like beta-barrel" evidence="4">
    <location>
        <begin position="229"/>
        <end position="302"/>
    </location>
</feature>
<dbReference type="OrthoDB" id="5141338at2"/>
<dbReference type="InterPro" id="IPR058636">
    <property type="entry name" value="Beta-barrel_YknX"/>
</dbReference>
<accession>A0A5C5BE76</accession>
<keyword evidence="2" id="KW-0732">Signal</keyword>
<gene>
    <name evidence="5" type="ORF">FH969_05965</name>
</gene>
<organism evidence="5 6">
    <name type="scientific">Miniimonas arenae</name>
    <dbReference type="NCBI Taxonomy" id="676201"/>
    <lineage>
        <taxon>Bacteria</taxon>
        <taxon>Bacillati</taxon>
        <taxon>Actinomycetota</taxon>
        <taxon>Actinomycetes</taxon>
        <taxon>Micrococcales</taxon>
        <taxon>Beutenbergiaceae</taxon>
        <taxon>Miniimonas</taxon>
    </lineage>
</organism>
<dbReference type="AlphaFoldDB" id="A0A5C5BE76"/>
<evidence type="ECO:0000313" key="5">
    <source>
        <dbReference type="EMBL" id="TNU75086.1"/>
    </source>
</evidence>
<reference evidence="5 6" key="1">
    <citation type="submission" date="2019-06" db="EMBL/GenBank/DDBJ databases">
        <title>Draft genome sequence of Miniimonas arenae KCTC 19750T isolated from sea sand.</title>
        <authorList>
            <person name="Park S.-J."/>
        </authorList>
    </citation>
    <scope>NUCLEOTIDE SEQUENCE [LARGE SCALE GENOMIC DNA]</scope>
    <source>
        <strain evidence="5 6">KCTC 19750</strain>
    </source>
</reference>
<feature type="region of interest" description="Disordered" evidence="1">
    <location>
        <begin position="188"/>
        <end position="211"/>
    </location>
</feature>
<evidence type="ECO:0000313" key="6">
    <source>
        <dbReference type="Proteomes" id="UP000313849"/>
    </source>
</evidence>
<proteinExistence type="predicted"/>
<dbReference type="PANTHER" id="PTHR30469">
    <property type="entry name" value="MULTIDRUG RESISTANCE PROTEIN MDTA"/>
    <property type="match status" value="1"/>
</dbReference>
<dbReference type="Pfam" id="PF25990">
    <property type="entry name" value="Beta-barrel_YknX"/>
    <property type="match status" value="1"/>
</dbReference>
<dbReference type="EMBL" id="VENP01000016">
    <property type="protein sequence ID" value="TNU75086.1"/>
    <property type="molecule type" value="Genomic_DNA"/>
</dbReference>
<sequence>MRLHLPRPRVLVAAGAVLVLAVAAVLWFAVMRPAQAATTSATSQMLTAQATLTTFEQSVTTSGTLTPAANETISFAAAGTVQTVDVAEGDTVTAGQTLATIDTLQLDATRTEALYDLEVAKAALEEAQDADDDSDSANALVESRTAALAVAQSAYDDAEAAMADATLVAPVAGLVTSVGVAVGDAVSGSSSASAGGGTTGATGAGGSTGSSTTTTASGAFTIVGTDAWTVSVSVGESDVANLAVGNQVEMTSDDVSGTIFGVVTEIGKLPSSSSGSVTYPVTIEVTGDGEGLYDGVAVDVSIIYSRRTDVLAIPSAAVTQNADGTATVELVTSSGTSDGAASDGATPGGDSTAGSADADSANAVETMTTTVELGETSGSTVEITSGLSEGDTVQYTVAIASQDTSGTGTQDQQGQLPGGGELPGGDGQMPDFSGGFPGGQG</sequence>
<comment type="caution">
    <text evidence="5">The sequence shown here is derived from an EMBL/GenBank/DDBJ whole genome shotgun (WGS) entry which is preliminary data.</text>
</comment>
<name>A0A5C5BE76_9MICO</name>
<evidence type="ECO:0000259" key="4">
    <source>
        <dbReference type="Pfam" id="PF25990"/>
    </source>
</evidence>
<feature type="compositionally biased region" description="Gly residues" evidence="1">
    <location>
        <begin position="416"/>
        <end position="427"/>
    </location>
</feature>
<dbReference type="GO" id="GO:0015562">
    <property type="term" value="F:efflux transmembrane transporter activity"/>
    <property type="evidence" value="ECO:0007669"/>
    <property type="project" value="TreeGrafter"/>
</dbReference>
<feature type="domain" description="Multidrug resistance protein MdtA-like barrel-sandwich hybrid" evidence="3">
    <location>
        <begin position="79"/>
        <end position="191"/>
    </location>
</feature>
<feature type="chain" id="PRO_5022746889" evidence="2">
    <location>
        <begin position="37"/>
        <end position="441"/>
    </location>
</feature>
<feature type="region of interest" description="Disordered" evidence="1">
    <location>
        <begin position="333"/>
        <end position="362"/>
    </location>
</feature>
<evidence type="ECO:0000259" key="3">
    <source>
        <dbReference type="Pfam" id="PF25917"/>
    </source>
</evidence>
<evidence type="ECO:0000256" key="2">
    <source>
        <dbReference type="SAM" id="SignalP"/>
    </source>
</evidence>
<dbReference type="SUPFAM" id="SSF111369">
    <property type="entry name" value="HlyD-like secretion proteins"/>
    <property type="match status" value="1"/>
</dbReference>
<feature type="compositionally biased region" description="Gly residues" evidence="1">
    <location>
        <begin position="194"/>
        <end position="208"/>
    </location>
</feature>
<feature type="signal peptide" evidence="2">
    <location>
        <begin position="1"/>
        <end position="36"/>
    </location>
</feature>
<protein>
    <submittedName>
        <fullName evidence="5">Biotin/lipoyl-binding protein</fullName>
    </submittedName>
</protein>
<dbReference type="RefSeq" id="WP_139986478.1">
    <property type="nucleotide sequence ID" value="NZ_VENP01000016.1"/>
</dbReference>